<evidence type="ECO:0000313" key="1">
    <source>
        <dbReference type="EMBL" id="KIM75715.1"/>
    </source>
</evidence>
<feature type="non-terminal residue" evidence="1">
    <location>
        <position position="1"/>
    </location>
</feature>
<protein>
    <submittedName>
        <fullName evidence="1">Uncharacterized protein</fullName>
    </submittedName>
</protein>
<dbReference type="OrthoDB" id="10460064at2759"/>
<evidence type="ECO:0000313" key="2">
    <source>
        <dbReference type="Proteomes" id="UP000054166"/>
    </source>
</evidence>
<name>A0A0C3ET62_PILCF</name>
<keyword evidence="2" id="KW-1185">Reference proteome</keyword>
<dbReference type="HOGENOM" id="CLU_2644764_0_0_1"/>
<dbReference type="Proteomes" id="UP000054166">
    <property type="component" value="Unassembled WGS sequence"/>
</dbReference>
<dbReference type="EMBL" id="KN833043">
    <property type="protein sequence ID" value="KIM75715.1"/>
    <property type="molecule type" value="Genomic_DNA"/>
</dbReference>
<gene>
    <name evidence="1" type="ORF">PILCRDRAFT_78580</name>
</gene>
<dbReference type="InParanoid" id="A0A0C3ET62"/>
<sequence>PWATCCRHHCAFNWRFQGAKLAKIALELFHNPMLCPFRHIMPIVIQLFLVNNVHRNVWHSVPGARPVGFWARGWKYC</sequence>
<proteinExistence type="predicted"/>
<organism evidence="1 2">
    <name type="scientific">Piloderma croceum (strain F 1598)</name>
    <dbReference type="NCBI Taxonomy" id="765440"/>
    <lineage>
        <taxon>Eukaryota</taxon>
        <taxon>Fungi</taxon>
        <taxon>Dikarya</taxon>
        <taxon>Basidiomycota</taxon>
        <taxon>Agaricomycotina</taxon>
        <taxon>Agaricomycetes</taxon>
        <taxon>Agaricomycetidae</taxon>
        <taxon>Atheliales</taxon>
        <taxon>Atheliaceae</taxon>
        <taxon>Piloderma</taxon>
    </lineage>
</organism>
<reference evidence="2" key="2">
    <citation type="submission" date="2015-01" db="EMBL/GenBank/DDBJ databases">
        <title>Evolutionary Origins and Diversification of the Mycorrhizal Mutualists.</title>
        <authorList>
            <consortium name="DOE Joint Genome Institute"/>
            <consortium name="Mycorrhizal Genomics Consortium"/>
            <person name="Kohler A."/>
            <person name="Kuo A."/>
            <person name="Nagy L.G."/>
            <person name="Floudas D."/>
            <person name="Copeland A."/>
            <person name="Barry K.W."/>
            <person name="Cichocki N."/>
            <person name="Veneault-Fourrey C."/>
            <person name="LaButti K."/>
            <person name="Lindquist E.A."/>
            <person name="Lipzen A."/>
            <person name="Lundell T."/>
            <person name="Morin E."/>
            <person name="Murat C."/>
            <person name="Riley R."/>
            <person name="Ohm R."/>
            <person name="Sun H."/>
            <person name="Tunlid A."/>
            <person name="Henrissat B."/>
            <person name="Grigoriev I.V."/>
            <person name="Hibbett D.S."/>
            <person name="Martin F."/>
        </authorList>
    </citation>
    <scope>NUCLEOTIDE SEQUENCE [LARGE SCALE GENOMIC DNA]</scope>
    <source>
        <strain evidence="2">F 1598</strain>
    </source>
</reference>
<accession>A0A0C3ET62</accession>
<dbReference type="AlphaFoldDB" id="A0A0C3ET62"/>
<reference evidence="1 2" key="1">
    <citation type="submission" date="2014-04" db="EMBL/GenBank/DDBJ databases">
        <authorList>
            <consortium name="DOE Joint Genome Institute"/>
            <person name="Kuo A."/>
            <person name="Tarkka M."/>
            <person name="Buscot F."/>
            <person name="Kohler A."/>
            <person name="Nagy L.G."/>
            <person name="Floudas D."/>
            <person name="Copeland A."/>
            <person name="Barry K.W."/>
            <person name="Cichocki N."/>
            <person name="Veneault-Fourrey C."/>
            <person name="LaButti K."/>
            <person name="Lindquist E.A."/>
            <person name="Lipzen A."/>
            <person name="Lundell T."/>
            <person name="Morin E."/>
            <person name="Murat C."/>
            <person name="Sun H."/>
            <person name="Tunlid A."/>
            <person name="Henrissat B."/>
            <person name="Grigoriev I.V."/>
            <person name="Hibbett D.S."/>
            <person name="Martin F."/>
            <person name="Nordberg H.P."/>
            <person name="Cantor M.N."/>
            <person name="Hua S.X."/>
        </authorList>
    </citation>
    <scope>NUCLEOTIDE SEQUENCE [LARGE SCALE GENOMIC DNA]</scope>
    <source>
        <strain evidence="1 2">F 1598</strain>
    </source>
</reference>